<dbReference type="InterPro" id="IPR003660">
    <property type="entry name" value="HAMP_dom"/>
</dbReference>
<dbReference type="Gene3D" id="6.10.340.10">
    <property type="match status" value="1"/>
</dbReference>
<dbReference type="EC" id="2.7.7.65" evidence="2"/>
<evidence type="ECO:0000259" key="10">
    <source>
        <dbReference type="PROSITE" id="PS50885"/>
    </source>
</evidence>
<dbReference type="GO" id="GO:0007165">
    <property type="term" value="P:signal transduction"/>
    <property type="evidence" value="ECO:0007669"/>
    <property type="project" value="InterPro"/>
</dbReference>
<reference evidence="12 13" key="1">
    <citation type="submission" date="2020-04" db="EMBL/GenBank/DDBJ databases">
        <authorList>
            <consortium name="Desulfovibrio sp. FSS-1 genome sequencing consortium"/>
            <person name="Shimoshige H."/>
            <person name="Kobayashi H."/>
            <person name="Maekawa T."/>
        </authorList>
    </citation>
    <scope>NUCLEOTIDE SEQUENCE [LARGE SCALE GENOMIC DNA]</scope>
    <source>
        <strain evidence="12 13">SIID29052-01</strain>
    </source>
</reference>
<dbReference type="NCBIfam" id="TIGR00254">
    <property type="entry name" value="GGDEF"/>
    <property type="match status" value="1"/>
</dbReference>
<evidence type="ECO:0000256" key="6">
    <source>
        <dbReference type="ARBA" id="ARBA00023136"/>
    </source>
</evidence>
<sequence>MLSCKARNKLLTKIVGLLVLVFLPAMGSIVYLNMALHDRGLQDARDKLDRTVRGFEIYQNMLVTEIREILEVVSVLPEVRQADTGRIEETFRRLHRREGYLSNIFLTDPEGRVIASGVPDPAGVNVEERRYFRAARDSGGFSAGEYALGRITGVPVLHFAFPVQDDAGTFAGVAAVALNLNQYREVFRDVALPDGAAVGVYDANGVLLLRSPEASEVYQVGSSMRGDFYALLNRGDRRGCFERTGSDGVEKVYFYARFTLPEEREPYLFVLLELPRDTFAGPVDRAALLIYAVTGFSILLGLAGGYVLYKRVLVDRLHSLGGMMESLAAGDACLLPENFGDDEIGRLGSRFMDMAREVAAKDDLLLASANTDALTGLFNRRKFNADLEHQVKLARRHERPLSLVLFDIDHFKAVNDRLGHVAGDEVLHAVALAARAALRSTDLVYRVGGEEFAVLAPETPGEAGLAVAEKIRLAVEACQVEHGAERVQVTVSAGTACLGDSAADAQELYRQADDALYAAKRAGRNRSVAAHTDGFCGDEPPGREKAA</sequence>
<evidence type="ECO:0000256" key="3">
    <source>
        <dbReference type="ARBA" id="ARBA00022475"/>
    </source>
</evidence>
<dbReference type="PROSITE" id="PS50885">
    <property type="entry name" value="HAMP"/>
    <property type="match status" value="1"/>
</dbReference>
<dbReference type="InterPro" id="IPR029151">
    <property type="entry name" value="Sensor-like_sf"/>
</dbReference>
<organism evidence="12 13">
    <name type="scientific">Fundidesulfovibrio magnetotacticus</name>
    <dbReference type="NCBI Taxonomy" id="2730080"/>
    <lineage>
        <taxon>Bacteria</taxon>
        <taxon>Pseudomonadati</taxon>
        <taxon>Thermodesulfobacteriota</taxon>
        <taxon>Desulfovibrionia</taxon>
        <taxon>Desulfovibrionales</taxon>
        <taxon>Desulfovibrionaceae</taxon>
        <taxon>Fundidesulfovibrio</taxon>
    </lineage>
</organism>
<dbReference type="CDD" id="cd01949">
    <property type="entry name" value="GGDEF"/>
    <property type="match status" value="1"/>
</dbReference>
<dbReference type="InterPro" id="IPR000160">
    <property type="entry name" value="GGDEF_dom"/>
</dbReference>
<feature type="domain" description="GGDEF" evidence="11">
    <location>
        <begin position="399"/>
        <end position="532"/>
    </location>
</feature>
<evidence type="ECO:0000256" key="7">
    <source>
        <dbReference type="ARBA" id="ARBA00034247"/>
    </source>
</evidence>
<dbReference type="InterPro" id="IPR033479">
    <property type="entry name" value="dCache_1"/>
</dbReference>
<feature type="transmembrane region" description="Helical" evidence="9">
    <location>
        <begin position="288"/>
        <end position="309"/>
    </location>
</feature>
<name>A0A6V8LTN3_9BACT</name>
<evidence type="ECO:0000313" key="12">
    <source>
        <dbReference type="EMBL" id="GFK93166.1"/>
    </source>
</evidence>
<keyword evidence="6 9" id="KW-0472">Membrane</keyword>
<keyword evidence="12" id="KW-0548">Nucleotidyltransferase</keyword>
<keyword evidence="3" id="KW-1003">Cell membrane</keyword>
<feature type="domain" description="HAMP" evidence="10">
    <location>
        <begin position="311"/>
        <end position="363"/>
    </location>
</feature>
<comment type="catalytic activity">
    <reaction evidence="7">
        <text>2 GTP = 3',3'-c-di-GMP + 2 diphosphate</text>
        <dbReference type="Rhea" id="RHEA:24898"/>
        <dbReference type="ChEBI" id="CHEBI:33019"/>
        <dbReference type="ChEBI" id="CHEBI:37565"/>
        <dbReference type="ChEBI" id="CHEBI:58805"/>
        <dbReference type="EC" id="2.7.7.65"/>
    </reaction>
</comment>
<keyword evidence="4 9" id="KW-0812">Transmembrane</keyword>
<dbReference type="InterPro" id="IPR029787">
    <property type="entry name" value="Nucleotide_cyclase"/>
</dbReference>
<dbReference type="SUPFAM" id="SSF103190">
    <property type="entry name" value="Sensory domain-like"/>
    <property type="match status" value="1"/>
</dbReference>
<keyword evidence="12" id="KW-0808">Transferase</keyword>
<comment type="caution">
    <text evidence="12">The sequence shown here is derived from an EMBL/GenBank/DDBJ whole genome shotgun (WGS) entry which is preliminary data.</text>
</comment>
<dbReference type="CDD" id="cd12914">
    <property type="entry name" value="PDC1_DGC_like"/>
    <property type="match status" value="1"/>
</dbReference>
<keyword evidence="13" id="KW-1185">Reference proteome</keyword>
<dbReference type="InterPro" id="IPR050469">
    <property type="entry name" value="Diguanylate_Cyclase"/>
</dbReference>
<keyword evidence="5 9" id="KW-1133">Transmembrane helix</keyword>
<reference evidence="12 13" key="2">
    <citation type="submission" date="2020-05" db="EMBL/GenBank/DDBJ databases">
        <title>Draft genome sequence of Desulfovibrio sp. strainFSS-1.</title>
        <authorList>
            <person name="Shimoshige H."/>
            <person name="Kobayashi H."/>
            <person name="Maekawa T."/>
        </authorList>
    </citation>
    <scope>NUCLEOTIDE SEQUENCE [LARGE SCALE GENOMIC DNA]</scope>
    <source>
        <strain evidence="12 13">SIID29052-01</strain>
    </source>
</reference>
<dbReference type="GO" id="GO:1902201">
    <property type="term" value="P:negative regulation of bacterial-type flagellum-dependent cell motility"/>
    <property type="evidence" value="ECO:0007669"/>
    <property type="project" value="TreeGrafter"/>
</dbReference>
<evidence type="ECO:0000256" key="2">
    <source>
        <dbReference type="ARBA" id="ARBA00012528"/>
    </source>
</evidence>
<evidence type="ECO:0000256" key="8">
    <source>
        <dbReference type="SAM" id="MobiDB-lite"/>
    </source>
</evidence>
<evidence type="ECO:0000256" key="4">
    <source>
        <dbReference type="ARBA" id="ARBA00022692"/>
    </source>
</evidence>
<dbReference type="AlphaFoldDB" id="A0A6V8LTN3"/>
<proteinExistence type="predicted"/>
<accession>A0A6V8LTN3</accession>
<dbReference type="PANTHER" id="PTHR45138">
    <property type="entry name" value="REGULATORY COMPONENTS OF SENSORY TRANSDUCTION SYSTEM"/>
    <property type="match status" value="1"/>
</dbReference>
<gene>
    <name evidence="12" type="primary">ycdT</name>
    <name evidence="12" type="ORF">NNJEOMEG_00997</name>
</gene>
<dbReference type="RefSeq" id="WP_173081927.1">
    <property type="nucleotide sequence ID" value="NZ_BLTE01000003.1"/>
</dbReference>
<dbReference type="PANTHER" id="PTHR45138:SF9">
    <property type="entry name" value="DIGUANYLATE CYCLASE DGCM-RELATED"/>
    <property type="match status" value="1"/>
</dbReference>
<dbReference type="SMART" id="SM00267">
    <property type="entry name" value="GGDEF"/>
    <property type="match status" value="1"/>
</dbReference>
<dbReference type="Pfam" id="PF00990">
    <property type="entry name" value="GGDEF"/>
    <property type="match status" value="1"/>
</dbReference>
<dbReference type="GO" id="GO:0052621">
    <property type="term" value="F:diguanylate cyclase activity"/>
    <property type="evidence" value="ECO:0007669"/>
    <property type="project" value="UniProtKB-EC"/>
</dbReference>
<evidence type="ECO:0000313" key="13">
    <source>
        <dbReference type="Proteomes" id="UP000494245"/>
    </source>
</evidence>
<dbReference type="EMBL" id="BLTE01000003">
    <property type="protein sequence ID" value="GFK93166.1"/>
    <property type="molecule type" value="Genomic_DNA"/>
</dbReference>
<dbReference type="Proteomes" id="UP000494245">
    <property type="component" value="Unassembled WGS sequence"/>
</dbReference>
<dbReference type="InterPro" id="IPR043128">
    <property type="entry name" value="Rev_trsase/Diguanyl_cyclase"/>
</dbReference>
<dbReference type="GO" id="GO:0043709">
    <property type="term" value="P:cell adhesion involved in single-species biofilm formation"/>
    <property type="evidence" value="ECO:0007669"/>
    <property type="project" value="TreeGrafter"/>
</dbReference>
<dbReference type="GO" id="GO:0005886">
    <property type="term" value="C:plasma membrane"/>
    <property type="evidence" value="ECO:0007669"/>
    <property type="project" value="UniProtKB-SubCell"/>
</dbReference>
<evidence type="ECO:0000256" key="1">
    <source>
        <dbReference type="ARBA" id="ARBA00004651"/>
    </source>
</evidence>
<dbReference type="FunFam" id="3.30.70.270:FF:000001">
    <property type="entry name" value="Diguanylate cyclase domain protein"/>
    <property type="match status" value="1"/>
</dbReference>
<dbReference type="Gene3D" id="3.30.450.20">
    <property type="entry name" value="PAS domain"/>
    <property type="match status" value="2"/>
</dbReference>
<dbReference type="CDD" id="cd12915">
    <property type="entry name" value="PDC2_DGC_like"/>
    <property type="match status" value="1"/>
</dbReference>
<comment type="subcellular location">
    <subcellularLocation>
        <location evidence="1">Cell membrane</location>
        <topology evidence="1">Multi-pass membrane protein</topology>
    </subcellularLocation>
</comment>
<evidence type="ECO:0000256" key="5">
    <source>
        <dbReference type="ARBA" id="ARBA00022989"/>
    </source>
</evidence>
<evidence type="ECO:0000256" key="9">
    <source>
        <dbReference type="SAM" id="Phobius"/>
    </source>
</evidence>
<dbReference type="PROSITE" id="PS50887">
    <property type="entry name" value="GGDEF"/>
    <property type="match status" value="1"/>
</dbReference>
<dbReference type="SUPFAM" id="SSF55073">
    <property type="entry name" value="Nucleotide cyclase"/>
    <property type="match status" value="1"/>
</dbReference>
<protein>
    <recommendedName>
        <fullName evidence="2">diguanylate cyclase</fullName>
        <ecNumber evidence="2">2.7.7.65</ecNumber>
    </recommendedName>
</protein>
<dbReference type="Pfam" id="PF02743">
    <property type="entry name" value="dCache_1"/>
    <property type="match status" value="1"/>
</dbReference>
<evidence type="ECO:0000259" key="11">
    <source>
        <dbReference type="PROSITE" id="PS50887"/>
    </source>
</evidence>
<feature type="region of interest" description="Disordered" evidence="8">
    <location>
        <begin position="523"/>
        <end position="547"/>
    </location>
</feature>
<dbReference type="Gene3D" id="3.30.70.270">
    <property type="match status" value="1"/>
</dbReference>